<dbReference type="Proteomes" id="UP001063698">
    <property type="component" value="Chromosome"/>
</dbReference>
<sequence>MYFDELVRERDTVLAVQKPIDRGNVKALTREGELVEGKMIIENWRLTKGEEELTLRLGDKRFKLIRRLGHDIIEWEGKRIIGRALFADRWTGSFLPFHDFEKGRLLMIRDEEEEVLLSDVGRILPCTSRRCGGVTSIAFFETSSSGTKLYRLDVEGRLRHVESWSVRVEGVTPSGTAYSCLTPEECVFIDCNGLSVRIKHSISLFSNATILNEEWVAFEVIKNDERSYTRLLLLNSEGDFDFLTPYAGIADPVVVDALNGIYMVHGVKKGMNGIYVFSQGYYDVVASFVSQSIMPEDAILAGDGKVFLLQNGKVREFEITA</sequence>
<dbReference type="EMBL" id="CP006868">
    <property type="protein sequence ID" value="UXD22340.1"/>
    <property type="molecule type" value="Genomic_DNA"/>
</dbReference>
<proteinExistence type="predicted"/>
<organism evidence="1 2">
    <name type="scientific">Ignicoccus pacificus DSM 13166</name>
    <dbReference type="NCBI Taxonomy" id="940294"/>
    <lineage>
        <taxon>Archaea</taxon>
        <taxon>Thermoproteota</taxon>
        <taxon>Thermoprotei</taxon>
        <taxon>Desulfurococcales</taxon>
        <taxon>Desulfurococcaceae</taxon>
        <taxon>Ignicoccus</taxon>
    </lineage>
</organism>
<evidence type="ECO:0000313" key="2">
    <source>
        <dbReference type="Proteomes" id="UP001063698"/>
    </source>
</evidence>
<name>A0A977KCP9_9CREN</name>
<gene>
    <name evidence="1" type="ORF">IPA_03675</name>
</gene>
<keyword evidence="2" id="KW-1185">Reference proteome</keyword>
<evidence type="ECO:0000313" key="1">
    <source>
        <dbReference type="EMBL" id="UXD22340.1"/>
    </source>
</evidence>
<accession>A0A977KCP9</accession>
<reference evidence="1" key="1">
    <citation type="submission" date="2013-11" db="EMBL/GenBank/DDBJ databases">
        <title>Comparative genomics of Ignicoccus.</title>
        <authorList>
            <person name="Podar M."/>
        </authorList>
    </citation>
    <scope>NUCLEOTIDE SEQUENCE</scope>
    <source>
        <strain evidence="1">DSM 13166</strain>
    </source>
</reference>
<protein>
    <submittedName>
        <fullName evidence="1">Uncharacterized protein</fullName>
    </submittedName>
</protein>
<dbReference type="KEGG" id="ipc:IPA_03675"/>
<dbReference type="AlphaFoldDB" id="A0A977KCP9"/>